<gene>
    <name evidence="11" type="ORF">TcWFU_007655</name>
</gene>
<dbReference type="InterPro" id="IPR027470">
    <property type="entry name" value="Cation_efflux_CTD"/>
</dbReference>
<dbReference type="InterPro" id="IPR050291">
    <property type="entry name" value="CDF_Transporter"/>
</dbReference>
<proteinExistence type="inferred from homology"/>
<dbReference type="InterPro" id="IPR058533">
    <property type="entry name" value="Cation_efflux_TM"/>
</dbReference>
<name>A0ABR4QNP2_9CEST</name>
<feature type="transmembrane region" description="Helical" evidence="8">
    <location>
        <begin position="198"/>
        <end position="216"/>
    </location>
</feature>
<comment type="subcellular location">
    <subcellularLocation>
        <location evidence="1">Membrane</location>
        <topology evidence="1">Multi-pass membrane protein</topology>
    </subcellularLocation>
</comment>
<organism evidence="11 12">
    <name type="scientific">Taenia crassiceps</name>
    <dbReference type="NCBI Taxonomy" id="6207"/>
    <lineage>
        <taxon>Eukaryota</taxon>
        <taxon>Metazoa</taxon>
        <taxon>Spiralia</taxon>
        <taxon>Lophotrochozoa</taxon>
        <taxon>Platyhelminthes</taxon>
        <taxon>Cestoda</taxon>
        <taxon>Eucestoda</taxon>
        <taxon>Cyclophyllidea</taxon>
        <taxon>Taeniidae</taxon>
        <taxon>Taenia</taxon>
    </lineage>
</organism>
<sequence>MTRPHAPDQTLTTTHDDRGPVGTKPAHYNPGKNRHNTFEAPSADSGPAKASVPDDEQWRSHPISVFWDKYRGENPEDRELPSKVRKFYKKQDKLIESLQSTVSLLKDADGEIEEHNLVLRHQNRVNNLLIKFTFLLNLLLLSSKMAASILSHSLSVISSLMDSAVDLASGFTLWLAAHQMRKSRPYSYPTGRKRLEPVAVIILSVIMASVSVQIMVEAVQTIYNMAVNDQGPPVMSNLTIGLVASTIVVKVSLFLACWKFGRGESVAALKNDQLNDSLSNSIALVFSTLSARIEGVPYLKYLDPSGAIIIGAYIVYSWWKMGAEHTRNLTGYSADPAFLQRITFICVNHHPSIERLDTVRAFHLGSNFMVEVDIVLPRDMDLHKAHDIGESLQQKLESLDEVERAFVHLDYEFAHHPLTEHKVHHKKEDIVAPCHPKTRLLSALSTAVMVYTELSDALTLLEEH</sequence>
<accession>A0ABR4QNP2</accession>
<feature type="transmembrane region" description="Helical" evidence="8">
    <location>
        <begin position="156"/>
        <end position="177"/>
    </location>
</feature>
<protein>
    <submittedName>
        <fullName evidence="11">Metal tolerance protein 9</fullName>
    </submittedName>
</protein>
<feature type="domain" description="Cation efflux protein transmembrane" evidence="9">
    <location>
        <begin position="132"/>
        <end position="329"/>
    </location>
</feature>
<evidence type="ECO:0000256" key="6">
    <source>
        <dbReference type="ARBA" id="ARBA00023136"/>
    </source>
</evidence>
<evidence type="ECO:0000256" key="3">
    <source>
        <dbReference type="ARBA" id="ARBA00022448"/>
    </source>
</evidence>
<keyword evidence="12" id="KW-1185">Reference proteome</keyword>
<dbReference type="SUPFAM" id="SSF160240">
    <property type="entry name" value="Cation efflux protein cytoplasmic domain-like"/>
    <property type="match status" value="1"/>
</dbReference>
<dbReference type="Proteomes" id="UP001651158">
    <property type="component" value="Unassembled WGS sequence"/>
</dbReference>
<feature type="region of interest" description="Disordered" evidence="7">
    <location>
        <begin position="1"/>
        <end position="57"/>
    </location>
</feature>
<feature type="domain" description="Cation efflux protein cytoplasmic" evidence="10">
    <location>
        <begin position="340"/>
        <end position="410"/>
    </location>
</feature>
<feature type="transmembrane region" description="Helical" evidence="8">
    <location>
        <begin position="236"/>
        <end position="258"/>
    </location>
</feature>
<evidence type="ECO:0000256" key="7">
    <source>
        <dbReference type="SAM" id="MobiDB-lite"/>
    </source>
</evidence>
<reference evidence="11 12" key="1">
    <citation type="journal article" date="2022" name="Front. Cell. Infect. Microbiol.">
        <title>The Genomes of Two Strains of Taenia crassiceps the Animal Model for the Study of Human Cysticercosis.</title>
        <authorList>
            <person name="Bobes R.J."/>
            <person name="Estrada K."/>
            <person name="Rios-Valencia D.G."/>
            <person name="Calderon-Gallegos A."/>
            <person name="de la Torre P."/>
            <person name="Carrero J.C."/>
            <person name="Sanchez-Flores A."/>
            <person name="Laclette J.P."/>
        </authorList>
    </citation>
    <scope>NUCLEOTIDE SEQUENCE [LARGE SCALE GENOMIC DNA]</scope>
    <source>
        <strain evidence="11">WFUcys</strain>
    </source>
</reference>
<evidence type="ECO:0000313" key="12">
    <source>
        <dbReference type="Proteomes" id="UP001651158"/>
    </source>
</evidence>
<dbReference type="InterPro" id="IPR027469">
    <property type="entry name" value="Cation_efflux_TMD_sf"/>
</dbReference>
<evidence type="ECO:0000256" key="2">
    <source>
        <dbReference type="ARBA" id="ARBA00008873"/>
    </source>
</evidence>
<keyword evidence="6 8" id="KW-0472">Membrane</keyword>
<keyword evidence="4 8" id="KW-0812">Transmembrane</keyword>
<dbReference type="PANTHER" id="PTHR43840:SF13">
    <property type="entry name" value="CATION EFFLUX PROTEIN CYTOPLASMIC DOMAIN-CONTAINING PROTEIN"/>
    <property type="match status" value="1"/>
</dbReference>
<evidence type="ECO:0000259" key="10">
    <source>
        <dbReference type="Pfam" id="PF16916"/>
    </source>
</evidence>
<dbReference type="Gene3D" id="3.30.70.1350">
    <property type="entry name" value="Cation efflux protein, cytoplasmic domain"/>
    <property type="match status" value="1"/>
</dbReference>
<dbReference type="NCBIfam" id="TIGR01297">
    <property type="entry name" value="CDF"/>
    <property type="match status" value="1"/>
</dbReference>
<dbReference type="EMBL" id="JAKROA010000002">
    <property type="protein sequence ID" value="KAL5110693.1"/>
    <property type="molecule type" value="Genomic_DNA"/>
</dbReference>
<comment type="caution">
    <text evidence="11">The sequence shown here is derived from an EMBL/GenBank/DDBJ whole genome shotgun (WGS) entry which is preliminary data.</text>
</comment>
<evidence type="ECO:0000256" key="1">
    <source>
        <dbReference type="ARBA" id="ARBA00004141"/>
    </source>
</evidence>
<evidence type="ECO:0000256" key="5">
    <source>
        <dbReference type="ARBA" id="ARBA00022989"/>
    </source>
</evidence>
<evidence type="ECO:0000256" key="4">
    <source>
        <dbReference type="ARBA" id="ARBA00022692"/>
    </source>
</evidence>
<dbReference type="Pfam" id="PF16916">
    <property type="entry name" value="ZT_dimer"/>
    <property type="match status" value="1"/>
</dbReference>
<keyword evidence="3" id="KW-0813">Transport</keyword>
<evidence type="ECO:0000256" key="8">
    <source>
        <dbReference type="SAM" id="Phobius"/>
    </source>
</evidence>
<feature type="transmembrane region" description="Helical" evidence="8">
    <location>
        <begin position="128"/>
        <end position="150"/>
    </location>
</feature>
<keyword evidence="5 8" id="KW-1133">Transmembrane helix</keyword>
<dbReference type="PANTHER" id="PTHR43840">
    <property type="entry name" value="MITOCHONDRIAL METAL TRANSPORTER 1-RELATED"/>
    <property type="match status" value="1"/>
</dbReference>
<dbReference type="Gene3D" id="1.20.1510.10">
    <property type="entry name" value="Cation efflux protein transmembrane domain"/>
    <property type="match status" value="1"/>
</dbReference>
<evidence type="ECO:0000313" key="11">
    <source>
        <dbReference type="EMBL" id="KAL5110693.1"/>
    </source>
</evidence>
<dbReference type="InterPro" id="IPR002524">
    <property type="entry name" value="Cation_efflux"/>
</dbReference>
<dbReference type="Pfam" id="PF01545">
    <property type="entry name" value="Cation_efflux"/>
    <property type="match status" value="1"/>
</dbReference>
<comment type="similarity">
    <text evidence="2">Belongs to the cation diffusion facilitator (CDF) transporter (TC 2.A.4) family. SLC30A subfamily.</text>
</comment>
<evidence type="ECO:0000259" key="9">
    <source>
        <dbReference type="Pfam" id="PF01545"/>
    </source>
</evidence>
<dbReference type="SUPFAM" id="SSF161111">
    <property type="entry name" value="Cation efflux protein transmembrane domain-like"/>
    <property type="match status" value="1"/>
</dbReference>
<dbReference type="InterPro" id="IPR036837">
    <property type="entry name" value="Cation_efflux_CTD_sf"/>
</dbReference>